<accession>A0A3Q7FGI9</accession>
<dbReference type="EnsemblPlants" id="Solyc03g013150.1.1">
    <property type="protein sequence ID" value="Solyc03g013150.1.1.1"/>
    <property type="gene ID" value="Solyc03g013150.1"/>
</dbReference>
<dbReference type="InParanoid" id="A0A3Q7FGI9"/>
<protein>
    <submittedName>
        <fullName evidence="2">Uncharacterized protein</fullName>
    </submittedName>
</protein>
<dbReference type="AlphaFoldDB" id="A0A3Q7FGI9"/>
<reference evidence="2" key="2">
    <citation type="submission" date="2019-01" db="UniProtKB">
        <authorList>
            <consortium name="EnsemblPlants"/>
        </authorList>
    </citation>
    <scope>IDENTIFICATION</scope>
    <source>
        <strain evidence="2">cv. Heinz 1706</strain>
    </source>
</reference>
<feature type="transmembrane region" description="Helical" evidence="1">
    <location>
        <begin position="67"/>
        <end position="89"/>
    </location>
</feature>
<evidence type="ECO:0000313" key="3">
    <source>
        <dbReference type="Proteomes" id="UP000004994"/>
    </source>
</evidence>
<evidence type="ECO:0000256" key="1">
    <source>
        <dbReference type="SAM" id="Phobius"/>
    </source>
</evidence>
<organism evidence="2">
    <name type="scientific">Solanum lycopersicum</name>
    <name type="common">Tomato</name>
    <name type="synonym">Lycopersicon esculentum</name>
    <dbReference type="NCBI Taxonomy" id="4081"/>
    <lineage>
        <taxon>Eukaryota</taxon>
        <taxon>Viridiplantae</taxon>
        <taxon>Streptophyta</taxon>
        <taxon>Embryophyta</taxon>
        <taxon>Tracheophyta</taxon>
        <taxon>Spermatophyta</taxon>
        <taxon>Magnoliopsida</taxon>
        <taxon>eudicotyledons</taxon>
        <taxon>Gunneridae</taxon>
        <taxon>Pentapetalae</taxon>
        <taxon>asterids</taxon>
        <taxon>lamiids</taxon>
        <taxon>Solanales</taxon>
        <taxon>Solanaceae</taxon>
        <taxon>Solanoideae</taxon>
        <taxon>Solaneae</taxon>
        <taxon>Solanum</taxon>
        <taxon>Solanum subgen. Lycopersicon</taxon>
    </lineage>
</organism>
<reference evidence="2" key="1">
    <citation type="journal article" date="2012" name="Nature">
        <title>The tomato genome sequence provides insights into fleshy fruit evolution.</title>
        <authorList>
            <consortium name="Tomato Genome Consortium"/>
        </authorList>
    </citation>
    <scope>NUCLEOTIDE SEQUENCE [LARGE SCALE GENOMIC DNA]</scope>
    <source>
        <strain evidence="2">cv. Heinz 1706</strain>
    </source>
</reference>
<dbReference type="Proteomes" id="UP000004994">
    <property type="component" value="Chromosome 3"/>
</dbReference>
<keyword evidence="1" id="KW-0472">Membrane</keyword>
<keyword evidence="1" id="KW-0812">Transmembrane</keyword>
<proteinExistence type="predicted"/>
<dbReference type="PaxDb" id="4081-Solyc03g013150.1.1"/>
<sequence>MFDDIVAALGSPHASQQVMANLPAGTCGVSSFQGGVSYKLEDAGVSKQSNVSPSLPEAMAGNKIETFLCLSYFCYCYLICHNFILLYPVKTYMPLDTLLCR</sequence>
<dbReference type="Gramene" id="Solyc03g013150.1.1">
    <property type="protein sequence ID" value="Solyc03g013150.1.1.1"/>
    <property type="gene ID" value="Solyc03g013150.1"/>
</dbReference>
<evidence type="ECO:0000313" key="2">
    <source>
        <dbReference type="EnsemblPlants" id="Solyc03g013150.1.1.1"/>
    </source>
</evidence>
<name>A0A3Q7FGI9_SOLLC</name>
<keyword evidence="3" id="KW-1185">Reference proteome</keyword>
<keyword evidence="1" id="KW-1133">Transmembrane helix</keyword>